<dbReference type="PANTHER" id="PTHR11117:SF24">
    <property type="entry name" value="PROTEIN FDRA"/>
    <property type="match status" value="1"/>
</dbReference>
<dbReference type="SUPFAM" id="SSF52210">
    <property type="entry name" value="Succinyl-CoA synthetase domains"/>
    <property type="match status" value="1"/>
</dbReference>
<dbReference type="InterPro" id="IPR003781">
    <property type="entry name" value="CoA-bd"/>
</dbReference>
<dbReference type="GO" id="GO:0005829">
    <property type="term" value="C:cytosol"/>
    <property type="evidence" value="ECO:0007669"/>
    <property type="project" value="TreeGrafter"/>
</dbReference>
<proteinExistence type="predicted"/>
<sequence length="273" mass="27882">MEGIEEAALMMGTPANRQIMADAGLLASAGEAAGGGDLIIGIRVGTLEDAGAALTEAVTLLDQPTISGRDGATWRPRTLRAAVKSAPMSNLALISVAGDFAIAEARKAIRRGLHAMIFSNNVGLAEEAELKREALDLGRLVMGPDCGTAIINGTPLAFANKVPRGDIGLIGASGTGTQEVSCLISQYGGGISHAIGVGGRDLKTEVGGISTLMALDALDTDPMTKKIVLISKPPPVDVASLVLDRIAGSNKPVTVCFIGACELPMPANATQVF</sequence>
<feature type="domain" description="CoA-binding" evidence="1">
    <location>
        <begin position="166"/>
        <end position="253"/>
    </location>
</feature>
<dbReference type="AlphaFoldDB" id="A0A382MZV1"/>
<dbReference type="EMBL" id="UINC01097086">
    <property type="protein sequence ID" value="SVC54504.1"/>
    <property type="molecule type" value="Genomic_DNA"/>
</dbReference>
<dbReference type="Pfam" id="PF02629">
    <property type="entry name" value="CoA_binding"/>
    <property type="match status" value="1"/>
</dbReference>
<organism evidence="2">
    <name type="scientific">marine metagenome</name>
    <dbReference type="NCBI Taxonomy" id="408172"/>
    <lineage>
        <taxon>unclassified sequences</taxon>
        <taxon>metagenomes</taxon>
        <taxon>ecological metagenomes</taxon>
    </lineage>
</organism>
<evidence type="ECO:0000313" key="2">
    <source>
        <dbReference type="EMBL" id="SVC54504.1"/>
    </source>
</evidence>
<dbReference type="Gene3D" id="3.40.50.720">
    <property type="entry name" value="NAD(P)-binding Rossmann-like Domain"/>
    <property type="match status" value="1"/>
</dbReference>
<protein>
    <recommendedName>
        <fullName evidence="1">CoA-binding domain-containing protein</fullName>
    </recommendedName>
</protein>
<evidence type="ECO:0000259" key="1">
    <source>
        <dbReference type="Pfam" id="PF02629"/>
    </source>
</evidence>
<reference evidence="2" key="1">
    <citation type="submission" date="2018-05" db="EMBL/GenBank/DDBJ databases">
        <authorList>
            <person name="Lanie J.A."/>
            <person name="Ng W.-L."/>
            <person name="Kazmierczak K.M."/>
            <person name="Andrzejewski T.M."/>
            <person name="Davidsen T.M."/>
            <person name="Wayne K.J."/>
            <person name="Tettelin H."/>
            <person name="Glass J.I."/>
            <person name="Rusch D."/>
            <person name="Podicherti R."/>
            <person name="Tsui H.-C.T."/>
            <person name="Winkler M.E."/>
        </authorList>
    </citation>
    <scope>NUCLEOTIDE SEQUENCE</scope>
</reference>
<dbReference type="GO" id="GO:0006099">
    <property type="term" value="P:tricarboxylic acid cycle"/>
    <property type="evidence" value="ECO:0007669"/>
    <property type="project" value="TreeGrafter"/>
</dbReference>
<name>A0A382MZV1_9ZZZZ</name>
<dbReference type="GO" id="GO:0004776">
    <property type="term" value="F:succinate-CoA ligase (GDP-forming) activity"/>
    <property type="evidence" value="ECO:0007669"/>
    <property type="project" value="TreeGrafter"/>
</dbReference>
<accession>A0A382MZV1</accession>
<dbReference type="PANTHER" id="PTHR11117">
    <property type="entry name" value="SUCCINYL-COA LIGASE SUBUNIT ALPHA"/>
    <property type="match status" value="1"/>
</dbReference>
<feature type="non-terminal residue" evidence="2">
    <location>
        <position position="273"/>
    </location>
</feature>
<gene>
    <name evidence="2" type="ORF">METZ01_LOCUS307358</name>
</gene>
<dbReference type="InterPro" id="IPR016102">
    <property type="entry name" value="Succinyl-CoA_synth-like"/>
</dbReference>
<dbReference type="GO" id="GO:0009361">
    <property type="term" value="C:succinate-CoA ligase complex (ADP-forming)"/>
    <property type="evidence" value="ECO:0007669"/>
    <property type="project" value="TreeGrafter"/>
</dbReference>
<dbReference type="GO" id="GO:0004775">
    <property type="term" value="F:succinate-CoA ligase (ADP-forming) activity"/>
    <property type="evidence" value="ECO:0007669"/>
    <property type="project" value="TreeGrafter"/>
</dbReference>